<name>A0AAV7UMA9_PLEWA</name>
<evidence type="ECO:0000313" key="2">
    <source>
        <dbReference type="EMBL" id="KAJ1190135.1"/>
    </source>
</evidence>
<feature type="compositionally biased region" description="Basic and acidic residues" evidence="1">
    <location>
        <begin position="111"/>
        <end position="121"/>
    </location>
</feature>
<feature type="compositionally biased region" description="Basic and acidic residues" evidence="1">
    <location>
        <begin position="77"/>
        <end position="88"/>
    </location>
</feature>
<comment type="caution">
    <text evidence="2">The sequence shown here is derived from an EMBL/GenBank/DDBJ whole genome shotgun (WGS) entry which is preliminary data.</text>
</comment>
<evidence type="ECO:0000256" key="1">
    <source>
        <dbReference type="SAM" id="MobiDB-lite"/>
    </source>
</evidence>
<keyword evidence="3" id="KW-1185">Reference proteome</keyword>
<feature type="region of interest" description="Disordered" evidence="1">
    <location>
        <begin position="48"/>
        <end position="121"/>
    </location>
</feature>
<evidence type="ECO:0000313" key="3">
    <source>
        <dbReference type="Proteomes" id="UP001066276"/>
    </source>
</evidence>
<feature type="region of interest" description="Disordered" evidence="1">
    <location>
        <begin position="1"/>
        <end position="28"/>
    </location>
</feature>
<sequence length="121" mass="13018">MAVGGCDGSDQSDPHTIAPSALSAGVDPEATQRAVLPIGSARYSRVERDVKGEVPVCQEGEDGRSGNLQESAAVKTRRLERIKEERNLRSSGVPEDSTRLEPGTLTVPTLDEDRRPQEAYS</sequence>
<protein>
    <submittedName>
        <fullName evidence="2">Uncharacterized protein</fullName>
    </submittedName>
</protein>
<accession>A0AAV7UMA9</accession>
<dbReference type="EMBL" id="JANPWB010000005">
    <property type="protein sequence ID" value="KAJ1190135.1"/>
    <property type="molecule type" value="Genomic_DNA"/>
</dbReference>
<reference evidence="2" key="1">
    <citation type="journal article" date="2022" name="bioRxiv">
        <title>Sequencing and chromosome-scale assembly of the giantPleurodeles waltlgenome.</title>
        <authorList>
            <person name="Brown T."/>
            <person name="Elewa A."/>
            <person name="Iarovenko S."/>
            <person name="Subramanian E."/>
            <person name="Araus A.J."/>
            <person name="Petzold A."/>
            <person name="Susuki M."/>
            <person name="Suzuki K.-i.T."/>
            <person name="Hayashi T."/>
            <person name="Toyoda A."/>
            <person name="Oliveira C."/>
            <person name="Osipova E."/>
            <person name="Leigh N.D."/>
            <person name="Simon A."/>
            <person name="Yun M.H."/>
        </authorList>
    </citation>
    <scope>NUCLEOTIDE SEQUENCE</scope>
    <source>
        <strain evidence="2">20211129_DDA</strain>
        <tissue evidence="2">Liver</tissue>
    </source>
</reference>
<organism evidence="2 3">
    <name type="scientific">Pleurodeles waltl</name>
    <name type="common">Iberian ribbed newt</name>
    <dbReference type="NCBI Taxonomy" id="8319"/>
    <lineage>
        <taxon>Eukaryota</taxon>
        <taxon>Metazoa</taxon>
        <taxon>Chordata</taxon>
        <taxon>Craniata</taxon>
        <taxon>Vertebrata</taxon>
        <taxon>Euteleostomi</taxon>
        <taxon>Amphibia</taxon>
        <taxon>Batrachia</taxon>
        <taxon>Caudata</taxon>
        <taxon>Salamandroidea</taxon>
        <taxon>Salamandridae</taxon>
        <taxon>Pleurodelinae</taxon>
        <taxon>Pleurodeles</taxon>
    </lineage>
</organism>
<dbReference type="AlphaFoldDB" id="A0AAV7UMA9"/>
<dbReference type="Proteomes" id="UP001066276">
    <property type="component" value="Chromosome 3_1"/>
</dbReference>
<proteinExistence type="predicted"/>
<gene>
    <name evidence="2" type="ORF">NDU88_006874</name>
</gene>